<evidence type="ECO:0000259" key="4">
    <source>
        <dbReference type="PROSITE" id="PS50212"/>
    </source>
</evidence>
<dbReference type="InterPro" id="IPR001895">
    <property type="entry name" value="RASGEF_cat_dom"/>
</dbReference>
<evidence type="ECO:0000256" key="1">
    <source>
        <dbReference type="ARBA" id="ARBA00022658"/>
    </source>
</evidence>
<dbReference type="PANTHER" id="PTHR23113">
    <property type="entry name" value="GUANINE NUCLEOTIDE EXCHANGE FACTOR"/>
    <property type="match status" value="1"/>
</dbReference>
<dbReference type="InterPro" id="IPR008937">
    <property type="entry name" value="Ras-like_GEF"/>
</dbReference>
<dbReference type="Ensembl" id="ENSZLMT00000017293.1">
    <property type="protein sequence ID" value="ENSZLMP00000016825.1"/>
    <property type="gene ID" value="ENSZLMG00000011675.1"/>
</dbReference>
<dbReference type="PROSITE" id="PS50009">
    <property type="entry name" value="RASGEF_CAT"/>
    <property type="match status" value="1"/>
</dbReference>
<dbReference type="GO" id="GO:0005085">
    <property type="term" value="F:guanyl-nucleotide exchange factor activity"/>
    <property type="evidence" value="ECO:0007669"/>
    <property type="project" value="UniProtKB-KW"/>
</dbReference>
<evidence type="ECO:0000256" key="2">
    <source>
        <dbReference type="PROSITE-ProRule" id="PRU00168"/>
    </source>
</evidence>
<feature type="domain" description="Ras-GEF" evidence="3">
    <location>
        <begin position="193"/>
        <end position="279"/>
    </location>
</feature>
<dbReference type="InterPro" id="IPR023578">
    <property type="entry name" value="Ras_GEF_dom_sf"/>
</dbReference>
<dbReference type="PROSITE" id="PS50212">
    <property type="entry name" value="RASGEF_NTER"/>
    <property type="match status" value="1"/>
</dbReference>
<dbReference type="GO" id="GO:0007265">
    <property type="term" value="P:Ras protein signal transduction"/>
    <property type="evidence" value="ECO:0007669"/>
    <property type="project" value="TreeGrafter"/>
</dbReference>
<dbReference type="CDD" id="cd06224">
    <property type="entry name" value="REM"/>
    <property type="match status" value="1"/>
</dbReference>
<dbReference type="Proteomes" id="UP000694401">
    <property type="component" value="Unassembled WGS sequence"/>
</dbReference>
<reference evidence="5" key="1">
    <citation type="submission" date="2025-08" db="UniProtKB">
        <authorList>
            <consortium name="Ensembl"/>
        </authorList>
    </citation>
    <scope>IDENTIFICATION</scope>
</reference>
<dbReference type="SUPFAM" id="SSF48366">
    <property type="entry name" value="Ras GEF"/>
    <property type="match status" value="1"/>
</dbReference>
<dbReference type="AlphaFoldDB" id="A0A8D2PPY9"/>
<protein>
    <submittedName>
        <fullName evidence="5">RasGEF domain family member 1C</fullName>
    </submittedName>
</protein>
<dbReference type="SMART" id="SM00229">
    <property type="entry name" value="RasGEFN"/>
    <property type="match status" value="1"/>
</dbReference>
<dbReference type="Gene3D" id="1.20.870.10">
    <property type="entry name" value="Son of sevenless (SoS) protein Chain: S domain 1"/>
    <property type="match status" value="1"/>
</dbReference>
<reference evidence="5" key="2">
    <citation type="submission" date="2025-09" db="UniProtKB">
        <authorList>
            <consortium name="Ensembl"/>
        </authorList>
    </citation>
    <scope>IDENTIFICATION</scope>
</reference>
<keyword evidence="1 2" id="KW-0344">Guanine-nucleotide releasing factor</keyword>
<dbReference type="Gene3D" id="1.10.840.10">
    <property type="entry name" value="Ras guanine-nucleotide exchange factors catalytic domain"/>
    <property type="match status" value="1"/>
</dbReference>
<dbReference type="GO" id="GO:0005886">
    <property type="term" value="C:plasma membrane"/>
    <property type="evidence" value="ECO:0007669"/>
    <property type="project" value="TreeGrafter"/>
</dbReference>
<dbReference type="Pfam" id="PF00618">
    <property type="entry name" value="RasGEF_N"/>
    <property type="match status" value="1"/>
</dbReference>
<dbReference type="InterPro" id="IPR036964">
    <property type="entry name" value="RASGEF_cat_dom_sf"/>
</dbReference>
<accession>A0A8D2PPY9</accession>
<evidence type="ECO:0000259" key="3">
    <source>
        <dbReference type="PROSITE" id="PS50009"/>
    </source>
</evidence>
<dbReference type="Pfam" id="PF00617">
    <property type="entry name" value="RasGEF"/>
    <property type="match status" value="1"/>
</dbReference>
<organism evidence="5 6">
    <name type="scientific">Zosterops lateralis melanops</name>
    <dbReference type="NCBI Taxonomy" id="1220523"/>
    <lineage>
        <taxon>Eukaryota</taxon>
        <taxon>Metazoa</taxon>
        <taxon>Chordata</taxon>
        <taxon>Craniata</taxon>
        <taxon>Vertebrata</taxon>
        <taxon>Euteleostomi</taxon>
        <taxon>Archelosauria</taxon>
        <taxon>Archosauria</taxon>
        <taxon>Dinosauria</taxon>
        <taxon>Saurischia</taxon>
        <taxon>Theropoda</taxon>
        <taxon>Coelurosauria</taxon>
        <taxon>Aves</taxon>
        <taxon>Neognathae</taxon>
        <taxon>Neoaves</taxon>
        <taxon>Telluraves</taxon>
        <taxon>Australaves</taxon>
        <taxon>Passeriformes</taxon>
        <taxon>Sylvioidea</taxon>
        <taxon>Zosteropidae</taxon>
        <taxon>Zosterops</taxon>
    </lineage>
</organism>
<sequence>MCALPEGMPQTLTSTSMFTPCGFSPHLHTSKEGEQGGLIFQDGNLTSASLDALIQHLIPTTDYYPEVTYIFTFLLSSRLFIEPHELLSRVCHKCIEQQRLDDPVLDKARIRKFGPKILQLLTEWTETFPIAPCDEAYWKKMNQLLQALNQKLASLSHGQEGIVKISTAVSDKLVAFKTKPPSIQREILSVCSDPYTLAQQLTHVELERLSHIGPEEFVQAFVHKDPLDGTKTCFSEQKKTSNLEAYVKWFNRLCYLVATEICMVSYKRWHTGECSVLLM</sequence>
<evidence type="ECO:0000313" key="6">
    <source>
        <dbReference type="Proteomes" id="UP000694401"/>
    </source>
</evidence>
<dbReference type="PANTHER" id="PTHR23113:SF186">
    <property type="entry name" value="RAS-GEF DOMAIN-CONTAINING FAMILY MEMBER 1C"/>
    <property type="match status" value="1"/>
</dbReference>
<feature type="domain" description="N-terminal Ras-GEF" evidence="4">
    <location>
        <begin position="41"/>
        <end position="170"/>
    </location>
</feature>
<dbReference type="InterPro" id="IPR000651">
    <property type="entry name" value="Ras-like_Gua-exchang_fac_N"/>
</dbReference>
<proteinExistence type="predicted"/>
<name>A0A8D2PPY9_ZOSLA</name>
<keyword evidence="6" id="KW-1185">Reference proteome</keyword>
<evidence type="ECO:0000313" key="5">
    <source>
        <dbReference type="Ensembl" id="ENSZLMP00000016825.1"/>
    </source>
</evidence>